<feature type="domain" description="CUB" evidence="6">
    <location>
        <begin position="440"/>
        <end position="559"/>
    </location>
</feature>
<dbReference type="PROSITE" id="PS01180">
    <property type="entry name" value="CUB"/>
    <property type="match status" value="5"/>
</dbReference>
<name>A0AAU9WH75_9CNID</name>
<dbReference type="Pfam" id="PF00431">
    <property type="entry name" value="CUB"/>
    <property type="match status" value="4"/>
</dbReference>
<dbReference type="FunFam" id="2.60.120.290:FF:000005">
    <property type="entry name" value="Procollagen C-endopeptidase enhancer 1"/>
    <property type="match status" value="1"/>
</dbReference>
<evidence type="ECO:0000313" key="8">
    <source>
        <dbReference type="Proteomes" id="UP001159428"/>
    </source>
</evidence>
<comment type="caution">
    <text evidence="7">The sequence shown here is derived from an EMBL/GenBank/DDBJ whole genome shotgun (WGS) entry which is preliminary data.</text>
</comment>
<dbReference type="AlphaFoldDB" id="A0AAU9WH75"/>
<comment type="caution">
    <text evidence="3">Lacks conserved residue(s) required for the propagation of feature annotation.</text>
</comment>
<keyword evidence="4" id="KW-0812">Transmembrane</keyword>
<feature type="domain" description="CUB" evidence="6">
    <location>
        <begin position="151"/>
        <end position="261"/>
    </location>
</feature>
<keyword evidence="4" id="KW-0472">Membrane</keyword>
<proteinExistence type="predicted"/>
<keyword evidence="1" id="KW-0677">Repeat</keyword>
<evidence type="ECO:0000313" key="7">
    <source>
        <dbReference type="EMBL" id="CAH3114932.1"/>
    </source>
</evidence>
<organism evidence="7 8">
    <name type="scientific">Pocillopora meandrina</name>
    <dbReference type="NCBI Taxonomy" id="46732"/>
    <lineage>
        <taxon>Eukaryota</taxon>
        <taxon>Metazoa</taxon>
        <taxon>Cnidaria</taxon>
        <taxon>Anthozoa</taxon>
        <taxon>Hexacorallia</taxon>
        <taxon>Scleractinia</taxon>
        <taxon>Astrocoeniina</taxon>
        <taxon>Pocilloporidae</taxon>
        <taxon>Pocillopora</taxon>
    </lineage>
</organism>
<dbReference type="PANTHER" id="PTHR24251:SF37">
    <property type="entry name" value="CUB DOMAIN-CONTAINING PROTEIN"/>
    <property type="match status" value="1"/>
</dbReference>
<feature type="domain" description="CUB" evidence="6">
    <location>
        <begin position="287"/>
        <end position="407"/>
    </location>
</feature>
<accession>A0AAU9WH75</accession>
<feature type="domain" description="CUB" evidence="6">
    <location>
        <begin position="27"/>
        <end position="145"/>
    </location>
</feature>
<dbReference type="SUPFAM" id="SSF49854">
    <property type="entry name" value="Spermadhesin, CUB domain"/>
    <property type="match status" value="5"/>
</dbReference>
<sequence length="761" mass="84802">MSSIASLMLTTLVFLSIKHQVVQASACDGGVQRVYAEYSRNDSIFSPGYPWSYYDSRSCQWRIIASSGHRILIYFTVFDLESCESCNCDKVEIYDGQNQYYNILSKSCGNSLPDPVYSTGTDIFMKFTSDSMVAGSGFVAHYRVLKDSSGCPSIIPGASAGVIYSPNFPWSYPLSRSCVWRIRAPWGQRVHLKFIKFNLETSSFSCEFDYVEVLDKYNTQLGKYCGSYIPSSISSSSSLTVKFNSDSSNTFSGFLLLYQTGYSFPTGAPVWTTYRPYTSTTVQYHSCSSYSSETSVYVESTSSTSIRSDYDDYLNTRAPYSSCTFKISTKKGYNLKFSLETMYMSGCYSCSCGYLKVRDGSSSSDPLLGEYCGSVSSGTVTSTGNHLFVVFNSDYSSARFRATVSSIKDTMVVQTIAPSLSPGTLQPFIFLFFFSFSLVCQGGKNILTGANGQLSSPDPGKSGICSWEVKVPEDSRIVFYFNSYVIGHCGNSYSNENRCAGCTRIELRNSSNKPPWYTFCDFKASIPEPLSTDTSTLLVNFQLEADDKESWFTAEYESWPSHDRVDLVTTSTAHISSPLFPGRYPRNSHFRWLVVSPSGYRVKIEFSKFDLRYCARCLECDFLRVRDGATPESQVLGTYCSNPGTLYTSGNNVWIEFVASKDLNQVYDGTGFKATLSREIRLYVIVVPCILGIFLISLVVAIFVVMCRRRRLSPSGNGAPVVQMSLLNEDDNFSNAHLSDAGPHIEASLPVYRPTTQKIRR</sequence>
<evidence type="ECO:0000259" key="6">
    <source>
        <dbReference type="PROSITE" id="PS01180"/>
    </source>
</evidence>
<evidence type="ECO:0000256" key="2">
    <source>
        <dbReference type="ARBA" id="ARBA00023157"/>
    </source>
</evidence>
<feature type="disulfide bond" evidence="3">
    <location>
        <begin position="151"/>
        <end position="178"/>
    </location>
</feature>
<dbReference type="CDD" id="cd00041">
    <property type="entry name" value="CUB"/>
    <property type="match status" value="4"/>
</dbReference>
<reference evidence="7 8" key="1">
    <citation type="submission" date="2022-05" db="EMBL/GenBank/DDBJ databases">
        <authorList>
            <consortium name="Genoscope - CEA"/>
            <person name="William W."/>
        </authorList>
    </citation>
    <scope>NUCLEOTIDE SEQUENCE [LARGE SCALE GENOMIC DNA]</scope>
</reference>
<keyword evidence="8" id="KW-1185">Reference proteome</keyword>
<feature type="transmembrane region" description="Helical" evidence="4">
    <location>
        <begin position="682"/>
        <end position="705"/>
    </location>
</feature>
<evidence type="ECO:0000256" key="4">
    <source>
        <dbReference type="SAM" id="Phobius"/>
    </source>
</evidence>
<evidence type="ECO:0000256" key="1">
    <source>
        <dbReference type="ARBA" id="ARBA00022737"/>
    </source>
</evidence>
<dbReference type="FunFam" id="2.60.120.290:FF:000013">
    <property type="entry name" value="Membrane frizzled-related protein"/>
    <property type="match status" value="1"/>
</dbReference>
<dbReference type="EMBL" id="CALNXJ010000014">
    <property type="protein sequence ID" value="CAH3114932.1"/>
    <property type="molecule type" value="Genomic_DNA"/>
</dbReference>
<feature type="chain" id="PRO_5043818535" description="CUB domain-containing protein" evidence="5">
    <location>
        <begin position="25"/>
        <end position="761"/>
    </location>
</feature>
<evidence type="ECO:0000256" key="3">
    <source>
        <dbReference type="PROSITE-ProRule" id="PRU00059"/>
    </source>
</evidence>
<protein>
    <recommendedName>
        <fullName evidence="6">CUB domain-containing protein</fullName>
    </recommendedName>
</protein>
<dbReference type="PANTHER" id="PTHR24251">
    <property type="entry name" value="OVOCHYMASE-RELATED"/>
    <property type="match status" value="1"/>
</dbReference>
<keyword evidence="4" id="KW-1133">Transmembrane helix</keyword>
<feature type="signal peptide" evidence="5">
    <location>
        <begin position="1"/>
        <end position="24"/>
    </location>
</feature>
<dbReference type="SMART" id="SM00042">
    <property type="entry name" value="CUB"/>
    <property type="match status" value="5"/>
</dbReference>
<feature type="domain" description="CUB" evidence="6">
    <location>
        <begin position="564"/>
        <end position="679"/>
    </location>
</feature>
<keyword evidence="2 3" id="KW-1015">Disulfide bond</keyword>
<gene>
    <name evidence="7" type="ORF">PMEA_00005734</name>
</gene>
<dbReference type="Gene3D" id="2.60.120.290">
    <property type="entry name" value="Spermadhesin, CUB domain"/>
    <property type="match status" value="5"/>
</dbReference>
<keyword evidence="5" id="KW-0732">Signal</keyword>
<evidence type="ECO:0000256" key="5">
    <source>
        <dbReference type="SAM" id="SignalP"/>
    </source>
</evidence>
<dbReference type="InterPro" id="IPR000859">
    <property type="entry name" value="CUB_dom"/>
</dbReference>
<dbReference type="Proteomes" id="UP001159428">
    <property type="component" value="Unassembled WGS sequence"/>
</dbReference>
<dbReference type="InterPro" id="IPR035914">
    <property type="entry name" value="Sperma_CUB_dom_sf"/>
</dbReference>